<protein>
    <submittedName>
        <fullName evidence="3">Conserved protein YndB, AHSA1/START domain</fullName>
    </submittedName>
</protein>
<proteinExistence type="inferred from homology"/>
<dbReference type="EMBL" id="AUBJ02000001">
    <property type="protein sequence ID" value="MCP2330793.1"/>
    <property type="molecule type" value="Genomic_DNA"/>
</dbReference>
<feature type="domain" description="VOC" evidence="2">
    <location>
        <begin position="193"/>
        <end position="322"/>
    </location>
</feature>
<dbReference type="SUPFAM" id="SSF55961">
    <property type="entry name" value="Bet v1-like"/>
    <property type="match status" value="1"/>
</dbReference>
<dbReference type="InterPro" id="IPR037523">
    <property type="entry name" value="VOC_core"/>
</dbReference>
<reference evidence="3 4" key="2">
    <citation type="submission" date="2022-06" db="EMBL/GenBank/DDBJ databases">
        <title>Genomic Encyclopedia of Type Strains, Phase I: the one thousand microbial genomes (KMG-I) project.</title>
        <authorList>
            <person name="Kyrpides N."/>
        </authorList>
    </citation>
    <scope>NUCLEOTIDE SEQUENCE [LARGE SCALE GENOMIC DNA]</scope>
    <source>
        <strain evidence="3 4">DSM 43889</strain>
    </source>
</reference>
<comment type="caution">
    <text evidence="3">The sequence shown here is derived from an EMBL/GenBank/DDBJ whole genome shotgun (WGS) entry which is preliminary data.</text>
</comment>
<accession>A0ABT1JF40</accession>
<gene>
    <name evidence="3" type="ORF">G443_001063</name>
</gene>
<name>A0ABT1JF40_ACTCY</name>
<evidence type="ECO:0000259" key="2">
    <source>
        <dbReference type="PROSITE" id="PS51819"/>
    </source>
</evidence>
<dbReference type="Pfam" id="PF00903">
    <property type="entry name" value="Glyoxalase"/>
    <property type="match status" value="1"/>
</dbReference>
<dbReference type="Proteomes" id="UP000791080">
    <property type="component" value="Unassembled WGS sequence"/>
</dbReference>
<dbReference type="PROSITE" id="PS51819">
    <property type="entry name" value="VOC"/>
    <property type="match status" value="1"/>
</dbReference>
<evidence type="ECO:0000313" key="3">
    <source>
        <dbReference type="EMBL" id="MCP2330793.1"/>
    </source>
</evidence>
<evidence type="ECO:0000256" key="1">
    <source>
        <dbReference type="ARBA" id="ARBA00006817"/>
    </source>
</evidence>
<dbReference type="Gene3D" id="3.10.180.10">
    <property type="entry name" value="2,3-Dihydroxybiphenyl 1,2-Dioxygenase, domain 1"/>
    <property type="match status" value="1"/>
</dbReference>
<dbReference type="Pfam" id="PF08327">
    <property type="entry name" value="AHSA1"/>
    <property type="match status" value="1"/>
</dbReference>
<dbReference type="InterPro" id="IPR023393">
    <property type="entry name" value="START-like_dom_sf"/>
</dbReference>
<sequence>MSLAGDATSTRVTTPTDREITLRRSFDAPARLVFAAWTEPDLLVRWFGARGWNLVACEVDLRVGGTWRFVSRGPGGAEMTQSGVYREIETPGLLVHTESYDGAEHPDLTSLVTTRFVERAGRTTVTSTILHPSPEARDRTLRTPMERGLRESHARLDALLTSVGGLRAGVRPGPDGGSNIGIRQEGATRMNWTLEVVAMPVSDIDRSKKFYGEQMGFVVDHDTRVDGGPGIVQLTPRGSGCSIVLGVGLVEMEPGSMQGLQLVVRDIRAAREELLGRGVEVSEVQVPGPEGFRPAEEGEDLNNVGFAFFSDPDGNRWALQQISSRT</sequence>
<reference evidence="3 4" key="1">
    <citation type="submission" date="2013-07" db="EMBL/GenBank/DDBJ databases">
        <authorList>
            <consortium name="DOE Joint Genome Institute"/>
            <person name="Reeve W."/>
            <person name="Huntemann M."/>
            <person name="Han J."/>
            <person name="Chen A."/>
            <person name="Kyrpides N."/>
            <person name="Mavromatis K."/>
            <person name="Markowitz V."/>
            <person name="Palaniappan K."/>
            <person name="Ivanova N."/>
            <person name="Schaumberg A."/>
            <person name="Pati A."/>
            <person name="Liolios K."/>
            <person name="Nordberg H.P."/>
            <person name="Cantor M.N."/>
            <person name="Hua S.X."/>
            <person name="Woyke T."/>
        </authorList>
    </citation>
    <scope>NUCLEOTIDE SEQUENCE [LARGE SCALE GENOMIC DNA]</scope>
    <source>
        <strain evidence="3 4">DSM 43889</strain>
    </source>
</reference>
<dbReference type="CDD" id="cd07826">
    <property type="entry name" value="SRPBCC_CalC_Aha1-like_9"/>
    <property type="match status" value="1"/>
</dbReference>
<evidence type="ECO:0000313" key="4">
    <source>
        <dbReference type="Proteomes" id="UP000791080"/>
    </source>
</evidence>
<comment type="similarity">
    <text evidence="1">Belongs to the AHA1 family.</text>
</comment>
<dbReference type="InterPro" id="IPR004360">
    <property type="entry name" value="Glyas_Fos-R_dOase_dom"/>
</dbReference>
<dbReference type="SUPFAM" id="SSF54593">
    <property type="entry name" value="Glyoxalase/Bleomycin resistance protein/Dihydroxybiphenyl dioxygenase"/>
    <property type="match status" value="1"/>
</dbReference>
<dbReference type="RefSeq" id="WP_308208832.1">
    <property type="nucleotide sequence ID" value="NZ_AUBJ02000001.1"/>
</dbReference>
<organism evidence="3 4">
    <name type="scientific">Actinoalloteichus caeruleus DSM 43889</name>
    <dbReference type="NCBI Taxonomy" id="1120930"/>
    <lineage>
        <taxon>Bacteria</taxon>
        <taxon>Bacillati</taxon>
        <taxon>Actinomycetota</taxon>
        <taxon>Actinomycetes</taxon>
        <taxon>Pseudonocardiales</taxon>
        <taxon>Pseudonocardiaceae</taxon>
        <taxon>Actinoalloteichus</taxon>
        <taxon>Actinoalloteichus cyanogriseus</taxon>
    </lineage>
</organism>
<dbReference type="InterPro" id="IPR013538">
    <property type="entry name" value="ASHA1/2-like_C"/>
</dbReference>
<dbReference type="Gene3D" id="3.30.530.20">
    <property type="match status" value="1"/>
</dbReference>
<keyword evidence="4" id="KW-1185">Reference proteome</keyword>
<dbReference type="InterPro" id="IPR029068">
    <property type="entry name" value="Glyas_Bleomycin-R_OHBP_Dase"/>
</dbReference>